<organism evidence="2 3">
    <name type="scientific">Patellaria atrata CBS 101060</name>
    <dbReference type="NCBI Taxonomy" id="1346257"/>
    <lineage>
        <taxon>Eukaryota</taxon>
        <taxon>Fungi</taxon>
        <taxon>Dikarya</taxon>
        <taxon>Ascomycota</taxon>
        <taxon>Pezizomycotina</taxon>
        <taxon>Dothideomycetes</taxon>
        <taxon>Dothideomycetes incertae sedis</taxon>
        <taxon>Patellariales</taxon>
        <taxon>Patellariaceae</taxon>
        <taxon>Patellaria</taxon>
    </lineage>
</organism>
<feature type="compositionally biased region" description="Pro residues" evidence="1">
    <location>
        <begin position="123"/>
        <end position="134"/>
    </location>
</feature>
<comment type="caution">
    <text evidence="2">The sequence shown here is derived from an EMBL/GenBank/DDBJ whole genome shotgun (WGS) entry which is preliminary data.</text>
</comment>
<protein>
    <submittedName>
        <fullName evidence="2">Uncharacterized protein</fullName>
    </submittedName>
</protein>
<feature type="region of interest" description="Disordered" evidence="1">
    <location>
        <begin position="116"/>
        <end position="152"/>
    </location>
</feature>
<proteinExistence type="predicted"/>
<evidence type="ECO:0000313" key="2">
    <source>
        <dbReference type="EMBL" id="KAF2838572.1"/>
    </source>
</evidence>
<reference evidence="2" key="1">
    <citation type="journal article" date="2020" name="Stud. Mycol.">
        <title>101 Dothideomycetes genomes: a test case for predicting lifestyles and emergence of pathogens.</title>
        <authorList>
            <person name="Haridas S."/>
            <person name="Albert R."/>
            <person name="Binder M."/>
            <person name="Bloem J."/>
            <person name="Labutti K."/>
            <person name="Salamov A."/>
            <person name="Andreopoulos B."/>
            <person name="Baker S."/>
            <person name="Barry K."/>
            <person name="Bills G."/>
            <person name="Bluhm B."/>
            <person name="Cannon C."/>
            <person name="Castanera R."/>
            <person name="Culley D."/>
            <person name="Daum C."/>
            <person name="Ezra D."/>
            <person name="Gonzalez J."/>
            <person name="Henrissat B."/>
            <person name="Kuo A."/>
            <person name="Liang C."/>
            <person name="Lipzen A."/>
            <person name="Lutzoni F."/>
            <person name="Magnuson J."/>
            <person name="Mondo S."/>
            <person name="Nolan M."/>
            <person name="Ohm R."/>
            <person name="Pangilinan J."/>
            <person name="Park H.-J."/>
            <person name="Ramirez L."/>
            <person name="Alfaro M."/>
            <person name="Sun H."/>
            <person name="Tritt A."/>
            <person name="Yoshinaga Y."/>
            <person name="Zwiers L.-H."/>
            <person name="Turgeon B."/>
            <person name="Goodwin S."/>
            <person name="Spatafora J."/>
            <person name="Crous P."/>
            <person name="Grigoriev I."/>
        </authorList>
    </citation>
    <scope>NUCLEOTIDE SEQUENCE</scope>
    <source>
        <strain evidence="2">CBS 101060</strain>
    </source>
</reference>
<feature type="compositionally biased region" description="Low complexity" evidence="1">
    <location>
        <begin position="41"/>
        <end position="64"/>
    </location>
</feature>
<dbReference type="AlphaFoldDB" id="A0A9P4VR79"/>
<keyword evidence="3" id="KW-1185">Reference proteome</keyword>
<feature type="region of interest" description="Disordered" evidence="1">
    <location>
        <begin position="27"/>
        <end position="86"/>
    </location>
</feature>
<name>A0A9P4VR79_9PEZI</name>
<evidence type="ECO:0000256" key="1">
    <source>
        <dbReference type="SAM" id="MobiDB-lite"/>
    </source>
</evidence>
<gene>
    <name evidence="2" type="ORF">M501DRAFT_1004336</name>
</gene>
<feature type="compositionally biased region" description="Low complexity" evidence="1">
    <location>
        <begin position="73"/>
        <end position="86"/>
    </location>
</feature>
<dbReference type="EMBL" id="MU006096">
    <property type="protein sequence ID" value="KAF2838572.1"/>
    <property type="molecule type" value="Genomic_DNA"/>
</dbReference>
<sequence length="152" mass="15901">MSSLGVMIPAQFGTPYGHSFESSNFMMDHSSGTHQQHHSRTSSSTPAYAASYSSSPALLATSPSMSDRRQSGVNPQSSVPSYSSRSVPIGAYEVPQGLMQSPPAASAYPPVSSVAPSVFNLPAPSPSSYPPPQQAPVHGQIGGYPYGHSFSR</sequence>
<dbReference type="Proteomes" id="UP000799429">
    <property type="component" value="Unassembled WGS sequence"/>
</dbReference>
<accession>A0A9P4VR79</accession>
<evidence type="ECO:0000313" key="3">
    <source>
        <dbReference type="Proteomes" id="UP000799429"/>
    </source>
</evidence>